<evidence type="ECO:0000256" key="2">
    <source>
        <dbReference type="ARBA" id="ARBA00022814"/>
    </source>
</evidence>
<dbReference type="NCBIfam" id="TIGR01951">
    <property type="entry name" value="nusB"/>
    <property type="match status" value="1"/>
</dbReference>
<dbReference type="EMBL" id="MFDO01000020">
    <property type="protein sequence ID" value="OGE65300.1"/>
    <property type="molecule type" value="Genomic_DNA"/>
</dbReference>
<evidence type="ECO:0000313" key="7">
    <source>
        <dbReference type="EMBL" id="OGE65300.1"/>
    </source>
</evidence>
<comment type="caution">
    <text evidence="7">The sequence shown here is derived from an EMBL/GenBank/DDBJ whole genome shotgun (WGS) entry which is preliminary data.</text>
</comment>
<feature type="domain" description="NusB/RsmB/TIM44" evidence="6">
    <location>
        <begin position="33"/>
        <end position="114"/>
    </location>
</feature>
<gene>
    <name evidence="7" type="ORF">A3B49_00360</name>
</gene>
<dbReference type="PANTHER" id="PTHR11078:SF3">
    <property type="entry name" value="ANTITERMINATION NUSB DOMAIN-CONTAINING PROTEIN"/>
    <property type="match status" value="1"/>
</dbReference>
<keyword evidence="3" id="KW-0694">RNA-binding</keyword>
<name>A0A1F5MJ35_9BACT</name>
<dbReference type="GO" id="GO:0005829">
    <property type="term" value="C:cytosol"/>
    <property type="evidence" value="ECO:0007669"/>
    <property type="project" value="TreeGrafter"/>
</dbReference>
<dbReference type="GO" id="GO:0031564">
    <property type="term" value="P:transcription antitermination"/>
    <property type="evidence" value="ECO:0007669"/>
    <property type="project" value="UniProtKB-KW"/>
</dbReference>
<organism evidence="7 8">
    <name type="scientific">Candidatus Daviesbacteria bacterium RIFCSPLOWO2_01_FULL_40_24</name>
    <dbReference type="NCBI Taxonomy" id="1797787"/>
    <lineage>
        <taxon>Bacteria</taxon>
        <taxon>Candidatus Daviesiibacteriota</taxon>
    </lineage>
</organism>
<reference evidence="7 8" key="1">
    <citation type="journal article" date="2016" name="Nat. Commun.">
        <title>Thousands of microbial genomes shed light on interconnected biogeochemical processes in an aquifer system.</title>
        <authorList>
            <person name="Anantharaman K."/>
            <person name="Brown C.T."/>
            <person name="Hug L.A."/>
            <person name="Sharon I."/>
            <person name="Castelle C.J."/>
            <person name="Probst A.J."/>
            <person name="Thomas B.C."/>
            <person name="Singh A."/>
            <person name="Wilkins M.J."/>
            <person name="Karaoz U."/>
            <person name="Brodie E.L."/>
            <person name="Williams K.H."/>
            <person name="Hubbard S.S."/>
            <person name="Banfield J.F."/>
        </authorList>
    </citation>
    <scope>NUCLEOTIDE SEQUENCE [LARGE SCALE GENOMIC DNA]</scope>
</reference>
<accession>A0A1F5MJ35</accession>
<evidence type="ECO:0000256" key="3">
    <source>
        <dbReference type="ARBA" id="ARBA00022884"/>
    </source>
</evidence>
<evidence type="ECO:0000256" key="1">
    <source>
        <dbReference type="ARBA" id="ARBA00005952"/>
    </source>
</evidence>
<dbReference type="GO" id="GO:0003723">
    <property type="term" value="F:RNA binding"/>
    <property type="evidence" value="ECO:0007669"/>
    <property type="project" value="UniProtKB-KW"/>
</dbReference>
<proteinExistence type="inferred from homology"/>
<dbReference type="GO" id="GO:0006353">
    <property type="term" value="P:DNA-templated transcription termination"/>
    <property type="evidence" value="ECO:0007669"/>
    <property type="project" value="InterPro"/>
</dbReference>
<protein>
    <submittedName>
        <fullName evidence="7">Transcription antitermination factor NusB</fullName>
    </submittedName>
</protein>
<dbReference type="InterPro" id="IPR035926">
    <property type="entry name" value="NusB-like_sf"/>
</dbReference>
<dbReference type="PANTHER" id="PTHR11078">
    <property type="entry name" value="N UTILIZATION SUBSTANCE PROTEIN B-RELATED"/>
    <property type="match status" value="1"/>
</dbReference>
<comment type="similarity">
    <text evidence="1">Belongs to the NusB family.</text>
</comment>
<dbReference type="Proteomes" id="UP000178017">
    <property type="component" value="Unassembled WGS sequence"/>
</dbReference>
<dbReference type="InterPro" id="IPR011605">
    <property type="entry name" value="NusB_fam"/>
</dbReference>
<evidence type="ECO:0000256" key="5">
    <source>
        <dbReference type="ARBA" id="ARBA00023163"/>
    </source>
</evidence>
<dbReference type="Gene3D" id="1.10.940.10">
    <property type="entry name" value="NusB-like"/>
    <property type="match status" value="1"/>
</dbReference>
<evidence type="ECO:0000256" key="4">
    <source>
        <dbReference type="ARBA" id="ARBA00023015"/>
    </source>
</evidence>
<dbReference type="SUPFAM" id="SSF48013">
    <property type="entry name" value="NusB-like"/>
    <property type="match status" value="1"/>
</dbReference>
<evidence type="ECO:0000259" key="6">
    <source>
        <dbReference type="Pfam" id="PF01029"/>
    </source>
</evidence>
<keyword evidence="4" id="KW-0805">Transcription regulation</keyword>
<sequence>MKTAHDPRHLERIRVIEELFAWQFNHKSKIKSSITKNITTNLQLIDAAIEKSAPERPLAQINKIDLAILRLAIYELTVEKNAPYKVIVDEAIELAKQYGADSSPAFTNGVLGKVILEFAIDKG</sequence>
<keyword evidence="2" id="KW-0889">Transcription antitermination</keyword>
<keyword evidence="5" id="KW-0804">Transcription</keyword>
<dbReference type="AlphaFoldDB" id="A0A1F5MJ35"/>
<dbReference type="Pfam" id="PF01029">
    <property type="entry name" value="NusB"/>
    <property type="match status" value="1"/>
</dbReference>
<evidence type="ECO:0000313" key="8">
    <source>
        <dbReference type="Proteomes" id="UP000178017"/>
    </source>
</evidence>
<dbReference type="InterPro" id="IPR006027">
    <property type="entry name" value="NusB_RsmB_TIM44"/>
</dbReference>